<keyword evidence="4" id="KW-1185">Reference proteome</keyword>
<dbReference type="AlphaFoldDB" id="A0A2J6R1B0"/>
<feature type="compositionally biased region" description="Low complexity" evidence="1">
    <location>
        <begin position="175"/>
        <end position="192"/>
    </location>
</feature>
<keyword evidence="2" id="KW-0812">Transmembrane</keyword>
<evidence type="ECO:0000313" key="3">
    <source>
        <dbReference type="EMBL" id="PMD32307.1"/>
    </source>
</evidence>
<feature type="transmembrane region" description="Helical" evidence="2">
    <location>
        <begin position="210"/>
        <end position="232"/>
    </location>
</feature>
<dbReference type="OrthoDB" id="4497263at2759"/>
<dbReference type="STRING" id="1149755.A0A2J6R1B0"/>
<dbReference type="PANTHER" id="PTHR16861:SF4">
    <property type="entry name" value="SH3 DOMAIN PROTEIN (AFU_ORTHOLOGUE AFUA_1G13610)"/>
    <property type="match status" value="1"/>
</dbReference>
<dbReference type="Proteomes" id="UP000235786">
    <property type="component" value="Unassembled WGS sequence"/>
</dbReference>
<evidence type="ECO:0000256" key="2">
    <source>
        <dbReference type="SAM" id="Phobius"/>
    </source>
</evidence>
<name>A0A2J6R1B0_HYAVF</name>
<keyword evidence="2" id="KW-1133">Transmembrane helix</keyword>
<proteinExistence type="predicted"/>
<reference evidence="3 4" key="1">
    <citation type="submission" date="2016-04" db="EMBL/GenBank/DDBJ databases">
        <title>A degradative enzymes factory behind the ericoid mycorrhizal symbiosis.</title>
        <authorList>
            <consortium name="DOE Joint Genome Institute"/>
            <person name="Martino E."/>
            <person name="Morin E."/>
            <person name="Grelet G."/>
            <person name="Kuo A."/>
            <person name="Kohler A."/>
            <person name="Daghino S."/>
            <person name="Barry K."/>
            <person name="Choi C."/>
            <person name="Cichocki N."/>
            <person name="Clum A."/>
            <person name="Copeland A."/>
            <person name="Hainaut M."/>
            <person name="Haridas S."/>
            <person name="Labutti K."/>
            <person name="Lindquist E."/>
            <person name="Lipzen A."/>
            <person name="Khouja H.-R."/>
            <person name="Murat C."/>
            <person name="Ohm R."/>
            <person name="Olson A."/>
            <person name="Spatafora J."/>
            <person name="Veneault-Fourrey C."/>
            <person name="Henrissat B."/>
            <person name="Grigoriev I."/>
            <person name="Martin F."/>
            <person name="Perotto S."/>
        </authorList>
    </citation>
    <scope>NUCLEOTIDE SEQUENCE [LARGE SCALE GENOMIC DNA]</scope>
    <source>
        <strain evidence="3 4">F</strain>
    </source>
</reference>
<dbReference type="PANTHER" id="PTHR16861">
    <property type="entry name" value="GLYCOPROTEIN 38"/>
    <property type="match status" value="1"/>
</dbReference>
<dbReference type="EMBL" id="KZ613959">
    <property type="protein sequence ID" value="PMD32307.1"/>
    <property type="molecule type" value="Genomic_DNA"/>
</dbReference>
<protein>
    <recommendedName>
        <fullName evidence="5">Mid2 domain-containing protein</fullName>
    </recommendedName>
</protein>
<organism evidence="3 4">
    <name type="scientific">Hyaloscypha variabilis (strain UAMH 11265 / GT02V1 / F)</name>
    <name type="common">Meliniomyces variabilis</name>
    <dbReference type="NCBI Taxonomy" id="1149755"/>
    <lineage>
        <taxon>Eukaryota</taxon>
        <taxon>Fungi</taxon>
        <taxon>Dikarya</taxon>
        <taxon>Ascomycota</taxon>
        <taxon>Pezizomycotina</taxon>
        <taxon>Leotiomycetes</taxon>
        <taxon>Helotiales</taxon>
        <taxon>Hyaloscyphaceae</taxon>
        <taxon>Hyaloscypha</taxon>
        <taxon>Hyaloscypha variabilis</taxon>
    </lineage>
</organism>
<gene>
    <name evidence="3" type="ORF">L207DRAFT_572109</name>
</gene>
<feature type="region of interest" description="Disordered" evidence="1">
    <location>
        <begin position="273"/>
        <end position="299"/>
    </location>
</feature>
<evidence type="ECO:0000256" key="1">
    <source>
        <dbReference type="SAM" id="MobiDB-lite"/>
    </source>
</evidence>
<evidence type="ECO:0000313" key="4">
    <source>
        <dbReference type="Proteomes" id="UP000235786"/>
    </source>
</evidence>
<accession>A0A2J6R1B0</accession>
<keyword evidence="2" id="KW-0472">Membrane</keyword>
<sequence>MSNYPPETHNGIVTSWIPLTSAYPSSSGCDTLWWSVVVSTLAVWDPGYGLTVDSNVHCVPPPVTSWWDQANLGANSLTQLSIGPITCPVDYTTVATSIVDETSTFVACCPPNYTLVSIVGAGDTSECSSILPANENIAYAVRDESQNWITATTSYTTATPIWGIQINGYNIAQASSTSSTGPSSTPSETGTPTPTPTPQPSSGLSTGAKAGIGVGVALVAIALGALVVWILARRRKRGHAVAAPPPSELAYEQRKSGYGGGYTDQVPVHELGSGQTGLSEMDGTGMPVEMHAVNVNPKR</sequence>
<evidence type="ECO:0008006" key="5">
    <source>
        <dbReference type="Google" id="ProtNLM"/>
    </source>
</evidence>
<feature type="region of interest" description="Disordered" evidence="1">
    <location>
        <begin position="175"/>
        <end position="206"/>
    </location>
</feature>